<feature type="active site" evidence="7">
    <location>
        <position position="540"/>
    </location>
</feature>
<evidence type="ECO:0000256" key="1">
    <source>
        <dbReference type="ARBA" id="ARBA00007072"/>
    </source>
</evidence>
<dbReference type="RefSeq" id="WP_212191422.1">
    <property type="nucleotide sequence ID" value="NZ_JAGTAR010000018.1"/>
</dbReference>
<comment type="catalytic activity">
    <reaction evidence="8">
        <text>Endohydrolysis of (1-&gt;4)-beta-D-glucosidic linkages in cellulose, lichenin and cereal beta-D-glucans.</text>
        <dbReference type="EC" id="3.2.1.4"/>
    </reaction>
</comment>
<organism evidence="11 12">
    <name type="scientific">Carboxylicivirga sediminis</name>
    <dbReference type="NCBI Taxonomy" id="2006564"/>
    <lineage>
        <taxon>Bacteria</taxon>
        <taxon>Pseudomonadati</taxon>
        <taxon>Bacteroidota</taxon>
        <taxon>Bacteroidia</taxon>
        <taxon>Marinilabiliales</taxon>
        <taxon>Marinilabiliaceae</taxon>
        <taxon>Carboxylicivirga</taxon>
    </lineage>
</organism>
<keyword evidence="3 6" id="KW-0119">Carbohydrate metabolism</keyword>
<dbReference type="InterPro" id="IPR001701">
    <property type="entry name" value="Glyco_hydro_9"/>
</dbReference>
<dbReference type="Gene3D" id="1.50.10.10">
    <property type="match status" value="1"/>
</dbReference>
<evidence type="ECO:0000256" key="7">
    <source>
        <dbReference type="PROSITE-ProRule" id="PRU10060"/>
    </source>
</evidence>
<feature type="domain" description="Glycoside hydrolase family 9" evidence="9">
    <location>
        <begin position="111"/>
        <end position="551"/>
    </location>
</feature>
<dbReference type="Gene3D" id="2.60.40.10">
    <property type="entry name" value="Immunoglobulins"/>
    <property type="match status" value="1"/>
</dbReference>
<dbReference type="AlphaFoldDB" id="A0A941F433"/>
<dbReference type="InterPro" id="IPR018221">
    <property type="entry name" value="Glyco_hydro_9_His_AS"/>
</dbReference>
<reference evidence="11" key="2">
    <citation type="submission" date="2021-04" db="EMBL/GenBank/DDBJ databases">
        <authorList>
            <person name="Zhang T."/>
            <person name="Zhang Y."/>
            <person name="Lu D."/>
            <person name="Zuo D."/>
            <person name="Du Z."/>
        </authorList>
    </citation>
    <scope>NUCLEOTIDE SEQUENCE</scope>
    <source>
        <strain evidence="11">JR1</strain>
    </source>
</reference>
<dbReference type="PROSITE" id="PS00698">
    <property type="entry name" value="GH9_3"/>
    <property type="match status" value="1"/>
</dbReference>
<keyword evidence="8" id="KW-0136">Cellulose degradation</keyword>
<gene>
    <name evidence="11" type="ORF">KDU71_12535</name>
</gene>
<dbReference type="InterPro" id="IPR012341">
    <property type="entry name" value="6hp_glycosidase-like_sf"/>
</dbReference>
<dbReference type="SUPFAM" id="SSF48208">
    <property type="entry name" value="Six-hairpin glycosidases"/>
    <property type="match status" value="1"/>
</dbReference>
<evidence type="ECO:0000256" key="3">
    <source>
        <dbReference type="ARBA" id="ARBA00023277"/>
    </source>
</evidence>
<evidence type="ECO:0000256" key="6">
    <source>
        <dbReference type="PROSITE-ProRule" id="PRU10059"/>
    </source>
</evidence>
<dbReference type="InterPro" id="IPR014756">
    <property type="entry name" value="Ig_E-set"/>
</dbReference>
<comment type="similarity">
    <text evidence="1 6 8">Belongs to the glycosyl hydrolase 9 (cellulase E) family.</text>
</comment>
<evidence type="ECO:0000259" key="9">
    <source>
        <dbReference type="Pfam" id="PF00759"/>
    </source>
</evidence>
<sequence>MKSFRNIITGLLLIVGVQFITAQNYNQYGFVSSSEKYVFFGKDLAGKPFVLQSEDGQEVISGKLTAASEWPYSGTSVCCADVSKWTREGHYQLLVDGLKQPTPVLIQNDKYTKLGSALVKSFYMARVSVPIEKQYAGVYARPAGHPDDKVIVHKSAADALRPEGSTIVSPGGWYDAGDYGKYIVNSGISTFSLLHLCELFPEYTQTIQLNIPESGNGASDVLNEAVINLKWMLTMQDPNDGGVYHKLTTKRFCGMVMPHKDPLQRYVVMKTTAATLDFAATMAKASRVLKNNEQTYTGLAETCRNAAQKAWEWCLANPQVYYVQPKDISTGEYRDDSIDDEWFWAATELYLTTGEATYKKHINIGQQKFTVPQWGRVNTLGLYSLLSCSEGKELAKEVGKAIVKLANKYLANYKASAYRVSIVKFPWGSNSELANEGMLLMHAYLISNKTEYLQVADAAVGYLLGANPLNRSFVTGYGKQPPMRVHDRRCSADGIDAPIPGLLAGGPSKQAQHDCGKDAYPSALPALSYLDEECSFSTNEVAINWNAAASFLVLGLDAIYQSED</sequence>
<dbReference type="Pfam" id="PF02927">
    <property type="entry name" value="CelD_N"/>
    <property type="match status" value="1"/>
</dbReference>
<dbReference type="InterPro" id="IPR033126">
    <property type="entry name" value="Glyco_hydro_9_Asp/Glu_AS"/>
</dbReference>
<evidence type="ECO:0000256" key="8">
    <source>
        <dbReference type="RuleBase" id="RU361166"/>
    </source>
</evidence>
<protein>
    <recommendedName>
        <fullName evidence="8">Endoglucanase</fullName>
        <ecNumber evidence="8">3.2.1.4</ecNumber>
    </recommendedName>
</protein>
<dbReference type="InterPro" id="IPR013783">
    <property type="entry name" value="Ig-like_fold"/>
</dbReference>
<dbReference type="Proteomes" id="UP000679220">
    <property type="component" value="Unassembled WGS sequence"/>
</dbReference>
<dbReference type="Pfam" id="PF00759">
    <property type="entry name" value="Glyco_hydro_9"/>
    <property type="match status" value="1"/>
</dbReference>
<dbReference type="EC" id="3.2.1.4" evidence="8"/>
<name>A0A941F433_9BACT</name>
<evidence type="ECO:0000256" key="4">
    <source>
        <dbReference type="ARBA" id="ARBA00023295"/>
    </source>
</evidence>
<dbReference type="SUPFAM" id="SSF81296">
    <property type="entry name" value="E set domains"/>
    <property type="match status" value="1"/>
</dbReference>
<keyword evidence="12" id="KW-1185">Reference proteome</keyword>
<dbReference type="InterPro" id="IPR004197">
    <property type="entry name" value="Cellulase_Ig-like"/>
</dbReference>
<dbReference type="InterPro" id="IPR008928">
    <property type="entry name" value="6-hairpin_glycosidase_sf"/>
</dbReference>
<dbReference type="EMBL" id="JAGTAR010000018">
    <property type="protein sequence ID" value="MBR8536391.1"/>
    <property type="molecule type" value="Genomic_DNA"/>
</dbReference>
<comment type="caution">
    <text evidence="11">The sequence shown here is derived from an EMBL/GenBank/DDBJ whole genome shotgun (WGS) entry which is preliminary data.</text>
</comment>
<keyword evidence="2 6" id="KW-0378">Hydrolase</keyword>
<evidence type="ECO:0000259" key="10">
    <source>
        <dbReference type="Pfam" id="PF02927"/>
    </source>
</evidence>
<dbReference type="PANTHER" id="PTHR22298">
    <property type="entry name" value="ENDO-1,4-BETA-GLUCANASE"/>
    <property type="match status" value="1"/>
</dbReference>
<dbReference type="PROSITE" id="PS00592">
    <property type="entry name" value="GH9_2"/>
    <property type="match status" value="1"/>
</dbReference>
<feature type="domain" description="Cellulase Ig-like" evidence="10">
    <location>
        <begin position="26"/>
        <end position="99"/>
    </location>
</feature>
<dbReference type="GO" id="GO:0030245">
    <property type="term" value="P:cellulose catabolic process"/>
    <property type="evidence" value="ECO:0007669"/>
    <property type="project" value="UniProtKB-KW"/>
</dbReference>
<evidence type="ECO:0000313" key="12">
    <source>
        <dbReference type="Proteomes" id="UP000679220"/>
    </source>
</evidence>
<evidence type="ECO:0000313" key="11">
    <source>
        <dbReference type="EMBL" id="MBR8536391.1"/>
    </source>
</evidence>
<reference evidence="11" key="1">
    <citation type="journal article" date="2018" name="Int. J. Syst. Evol. Microbiol.">
        <title>Carboxylicivirga sediminis sp. nov., isolated from coastal sediment.</title>
        <authorList>
            <person name="Wang F.Q."/>
            <person name="Ren L.H."/>
            <person name="Zou R.J."/>
            <person name="Sun Y.Z."/>
            <person name="Liu X.J."/>
            <person name="Jiang F."/>
            <person name="Liu L.J."/>
        </authorList>
    </citation>
    <scope>NUCLEOTIDE SEQUENCE</scope>
    <source>
        <strain evidence="11">JR1</strain>
    </source>
</reference>
<accession>A0A941F433</accession>
<feature type="active site" evidence="6">
    <location>
        <position position="486"/>
    </location>
</feature>
<keyword evidence="5 6" id="KW-0624">Polysaccharide degradation</keyword>
<feature type="active site" evidence="7">
    <location>
        <position position="531"/>
    </location>
</feature>
<evidence type="ECO:0000256" key="5">
    <source>
        <dbReference type="ARBA" id="ARBA00023326"/>
    </source>
</evidence>
<dbReference type="GO" id="GO:0008810">
    <property type="term" value="F:cellulase activity"/>
    <property type="evidence" value="ECO:0007669"/>
    <property type="project" value="UniProtKB-EC"/>
</dbReference>
<keyword evidence="4 6" id="KW-0326">Glycosidase</keyword>
<proteinExistence type="inferred from homology"/>
<evidence type="ECO:0000256" key="2">
    <source>
        <dbReference type="ARBA" id="ARBA00022801"/>
    </source>
</evidence>